<proteinExistence type="predicted"/>
<evidence type="ECO:0000256" key="2">
    <source>
        <dbReference type="ARBA" id="ARBA00022692"/>
    </source>
</evidence>
<gene>
    <name evidence="6" type="ORF">SHI21_06195</name>
</gene>
<dbReference type="Proteomes" id="UP001302274">
    <property type="component" value="Unassembled WGS sequence"/>
</dbReference>
<reference evidence="6 7" key="1">
    <citation type="submission" date="2023-11" db="EMBL/GenBank/DDBJ databases">
        <title>A Novel Polar Bacteriovorax (B. antarcticus) Isolated from the Biocrust in Antarctica.</title>
        <authorList>
            <person name="Mun W."/>
            <person name="Choi S.Y."/>
            <person name="Mitchell R.J."/>
        </authorList>
    </citation>
    <scope>NUCLEOTIDE SEQUENCE [LARGE SCALE GENOMIC DNA]</scope>
    <source>
        <strain evidence="6 7">PP10</strain>
    </source>
</reference>
<accession>A0ABU5VRU9</accession>
<feature type="transmembrane region" description="Helical" evidence="5">
    <location>
        <begin position="75"/>
        <end position="93"/>
    </location>
</feature>
<keyword evidence="2 5" id="KW-0812">Transmembrane</keyword>
<dbReference type="Pfam" id="PF04140">
    <property type="entry name" value="ICMT"/>
    <property type="match status" value="1"/>
</dbReference>
<evidence type="ECO:0000313" key="6">
    <source>
        <dbReference type="EMBL" id="MEA9355780.1"/>
    </source>
</evidence>
<comment type="caution">
    <text evidence="6">The sequence shown here is derived from an EMBL/GenBank/DDBJ whole genome shotgun (WGS) entry which is preliminary data.</text>
</comment>
<sequence>MVKETVILNIIILFYLLQRVSEMLMSKSNEEWLKKNYKVVEVNPKEAVFMKIFHSFWFISLLIEANLRKHLQSDLFAMFIYLVLGICLVVRFYSMEKLKRFWTIKVLSIPQQKIVSDGLYKYIRHPNYLIVVFEFIFIPLLLSSYYTLFAFSILNGFVLYRRIKIEEENLSKNTNYKEIFKGVSRMIPYFLILLLTINLPLSAEEIHYQFKDYKEAKKSENYINFESTSTKFGMINSTFDGYAKDITVKYHLNGKVIEHLETIIESNTLDTDVDSRNQKMFNSILETDKYPQIKIVINEKVTLSEGEHQVEMIFFIKDKQILKKVSYVVEVKNGKFWIYGKTALGLKELGLPDPSIIIAKVRDLFDLKFSITLQ</sequence>
<evidence type="ECO:0000256" key="4">
    <source>
        <dbReference type="ARBA" id="ARBA00023136"/>
    </source>
</evidence>
<evidence type="ECO:0000256" key="3">
    <source>
        <dbReference type="ARBA" id="ARBA00022989"/>
    </source>
</evidence>
<protein>
    <submittedName>
        <fullName evidence="6">Isoprenylcysteine carboxylmethyltransferase family protein</fullName>
    </submittedName>
</protein>
<evidence type="ECO:0000256" key="5">
    <source>
        <dbReference type="SAM" id="Phobius"/>
    </source>
</evidence>
<dbReference type="Gene3D" id="1.20.120.1630">
    <property type="match status" value="1"/>
</dbReference>
<dbReference type="SUPFAM" id="SSF101874">
    <property type="entry name" value="YceI-like"/>
    <property type="match status" value="1"/>
</dbReference>
<dbReference type="EMBL" id="JAYGJQ010000001">
    <property type="protein sequence ID" value="MEA9355780.1"/>
    <property type="molecule type" value="Genomic_DNA"/>
</dbReference>
<keyword evidence="7" id="KW-1185">Reference proteome</keyword>
<dbReference type="PANTHER" id="PTHR43847:SF1">
    <property type="entry name" value="BLL3993 PROTEIN"/>
    <property type="match status" value="1"/>
</dbReference>
<comment type="subcellular location">
    <subcellularLocation>
        <location evidence="1">Membrane</location>
        <topology evidence="1">Multi-pass membrane protein</topology>
    </subcellularLocation>
</comment>
<name>A0ABU5VRU9_9BACT</name>
<dbReference type="InterPro" id="IPR007269">
    <property type="entry name" value="ICMT_MeTrfase"/>
</dbReference>
<evidence type="ECO:0000256" key="1">
    <source>
        <dbReference type="ARBA" id="ARBA00004141"/>
    </source>
</evidence>
<dbReference type="PANTHER" id="PTHR43847">
    <property type="entry name" value="BLL3993 PROTEIN"/>
    <property type="match status" value="1"/>
</dbReference>
<dbReference type="InterPro" id="IPR052527">
    <property type="entry name" value="Metal_cation-efflux_comp"/>
</dbReference>
<feature type="transmembrane region" description="Helical" evidence="5">
    <location>
        <begin position="6"/>
        <end position="25"/>
    </location>
</feature>
<dbReference type="RefSeq" id="WP_323575411.1">
    <property type="nucleotide sequence ID" value="NZ_JAYGJQ010000001.1"/>
</dbReference>
<organism evidence="6 7">
    <name type="scientific">Bacteriovorax antarcticus</name>
    <dbReference type="NCBI Taxonomy" id="3088717"/>
    <lineage>
        <taxon>Bacteria</taxon>
        <taxon>Pseudomonadati</taxon>
        <taxon>Bdellovibrionota</taxon>
        <taxon>Bacteriovoracia</taxon>
        <taxon>Bacteriovoracales</taxon>
        <taxon>Bacteriovoracaceae</taxon>
        <taxon>Bacteriovorax</taxon>
    </lineage>
</organism>
<keyword evidence="3 5" id="KW-1133">Transmembrane helix</keyword>
<dbReference type="Gene3D" id="2.40.128.110">
    <property type="entry name" value="Lipid/polyisoprenoid-binding, YceI-like"/>
    <property type="match status" value="1"/>
</dbReference>
<keyword evidence="4 5" id="KW-0472">Membrane</keyword>
<dbReference type="InterPro" id="IPR036761">
    <property type="entry name" value="TTHA0802/YceI-like_sf"/>
</dbReference>
<evidence type="ECO:0000313" key="7">
    <source>
        <dbReference type="Proteomes" id="UP001302274"/>
    </source>
</evidence>
<feature type="transmembrane region" description="Helical" evidence="5">
    <location>
        <begin position="128"/>
        <end position="154"/>
    </location>
</feature>